<name>A0A5N5Q831_9AGAM</name>
<dbReference type="SUPFAM" id="SSF56672">
    <property type="entry name" value="DNA/RNA polymerases"/>
    <property type="match status" value="1"/>
</dbReference>
<dbReference type="PROSITE" id="PS50878">
    <property type="entry name" value="RT_POL"/>
    <property type="match status" value="1"/>
</dbReference>
<feature type="compositionally biased region" description="Basic and acidic residues" evidence="1">
    <location>
        <begin position="277"/>
        <end position="294"/>
    </location>
</feature>
<feature type="region of interest" description="Disordered" evidence="1">
    <location>
        <begin position="1"/>
        <end position="43"/>
    </location>
</feature>
<dbReference type="Gene3D" id="3.30.70.270">
    <property type="match status" value="2"/>
</dbReference>
<dbReference type="SUPFAM" id="SSF50630">
    <property type="entry name" value="Acid proteases"/>
    <property type="match status" value="1"/>
</dbReference>
<dbReference type="CDD" id="cd01647">
    <property type="entry name" value="RT_LTR"/>
    <property type="match status" value="1"/>
</dbReference>
<dbReference type="InterPro" id="IPR051320">
    <property type="entry name" value="Viral_Replic_Matur_Polypro"/>
</dbReference>
<feature type="region of interest" description="Disordered" evidence="1">
    <location>
        <begin position="773"/>
        <end position="792"/>
    </location>
</feature>
<reference evidence="4 5" key="1">
    <citation type="journal article" date="2019" name="Fungal Biol. Biotechnol.">
        <title>Draft genome sequence of fastidious pathogen Ceratobasidium theobromae, which causes vascular-streak dieback in Theobroma cacao.</title>
        <authorList>
            <person name="Ali S.S."/>
            <person name="Asman A."/>
            <person name="Shao J."/>
            <person name="Firmansyah A.P."/>
            <person name="Susilo A.W."/>
            <person name="Rosmana A."/>
            <person name="McMahon P."/>
            <person name="Junaid M."/>
            <person name="Guest D."/>
            <person name="Kheng T.Y."/>
            <person name="Meinhardt L.W."/>
            <person name="Bailey B.A."/>
        </authorList>
    </citation>
    <scope>NUCLEOTIDE SEQUENCE [LARGE SCALE GENOMIC DNA]</scope>
    <source>
        <strain evidence="4 5">CT2</strain>
    </source>
</reference>
<evidence type="ECO:0000313" key="5">
    <source>
        <dbReference type="Proteomes" id="UP000383932"/>
    </source>
</evidence>
<dbReference type="InterPro" id="IPR000477">
    <property type="entry name" value="RT_dom"/>
</dbReference>
<keyword evidence="2" id="KW-0472">Membrane</keyword>
<dbReference type="CDD" id="cd00303">
    <property type="entry name" value="retropepsin_like"/>
    <property type="match status" value="1"/>
</dbReference>
<evidence type="ECO:0000313" key="4">
    <source>
        <dbReference type="EMBL" id="KAB5587895.1"/>
    </source>
</evidence>
<dbReference type="Proteomes" id="UP000383932">
    <property type="component" value="Unassembled WGS sequence"/>
</dbReference>
<dbReference type="Pfam" id="PF17919">
    <property type="entry name" value="RT_RNaseH_2"/>
    <property type="match status" value="1"/>
</dbReference>
<feature type="region of interest" description="Disordered" evidence="1">
    <location>
        <begin position="379"/>
        <end position="398"/>
    </location>
</feature>
<dbReference type="InterPro" id="IPR043502">
    <property type="entry name" value="DNA/RNA_pol_sf"/>
</dbReference>
<dbReference type="Gene3D" id="3.10.10.10">
    <property type="entry name" value="HIV Type 1 Reverse Transcriptase, subunit A, domain 1"/>
    <property type="match status" value="1"/>
</dbReference>
<dbReference type="PANTHER" id="PTHR33064">
    <property type="entry name" value="POL PROTEIN"/>
    <property type="match status" value="1"/>
</dbReference>
<feature type="domain" description="Reverse transcriptase" evidence="3">
    <location>
        <begin position="850"/>
        <end position="1062"/>
    </location>
</feature>
<dbReference type="PANTHER" id="PTHR33064:SF37">
    <property type="entry name" value="RIBONUCLEASE H"/>
    <property type="match status" value="1"/>
</dbReference>
<keyword evidence="5" id="KW-1185">Reference proteome</keyword>
<organism evidence="4 5">
    <name type="scientific">Ceratobasidium theobromae</name>
    <dbReference type="NCBI Taxonomy" id="1582974"/>
    <lineage>
        <taxon>Eukaryota</taxon>
        <taxon>Fungi</taxon>
        <taxon>Dikarya</taxon>
        <taxon>Basidiomycota</taxon>
        <taxon>Agaricomycotina</taxon>
        <taxon>Agaricomycetes</taxon>
        <taxon>Cantharellales</taxon>
        <taxon>Ceratobasidiaceae</taxon>
        <taxon>Ceratobasidium</taxon>
    </lineage>
</organism>
<dbReference type="AlphaFoldDB" id="A0A5N5Q831"/>
<evidence type="ECO:0000256" key="1">
    <source>
        <dbReference type="SAM" id="MobiDB-lite"/>
    </source>
</evidence>
<comment type="caution">
    <text evidence="4">The sequence shown here is derived from an EMBL/GenBank/DDBJ whole genome shotgun (WGS) entry which is preliminary data.</text>
</comment>
<dbReference type="InterPro" id="IPR043128">
    <property type="entry name" value="Rev_trsase/Diguanyl_cyclase"/>
</dbReference>
<dbReference type="FunFam" id="3.30.70.270:FF:000020">
    <property type="entry name" value="Transposon Tf2-6 polyprotein-like Protein"/>
    <property type="match status" value="1"/>
</dbReference>
<evidence type="ECO:0000256" key="2">
    <source>
        <dbReference type="SAM" id="Phobius"/>
    </source>
</evidence>
<feature type="region of interest" description="Disordered" evidence="1">
    <location>
        <begin position="245"/>
        <end position="294"/>
    </location>
</feature>
<keyword evidence="2" id="KW-0812">Transmembrane</keyword>
<accession>A0A5N5Q831</accession>
<protein>
    <submittedName>
        <fullName evidence="4">Retrovirus-related Pol polyprotein</fullName>
    </submittedName>
</protein>
<dbReference type="InterPro" id="IPR041577">
    <property type="entry name" value="RT_RNaseH_2"/>
</dbReference>
<dbReference type="InterPro" id="IPR021109">
    <property type="entry name" value="Peptidase_aspartic_dom_sf"/>
</dbReference>
<feature type="transmembrane region" description="Helical" evidence="2">
    <location>
        <begin position="1085"/>
        <end position="1110"/>
    </location>
</feature>
<evidence type="ECO:0000259" key="3">
    <source>
        <dbReference type="PROSITE" id="PS50878"/>
    </source>
</evidence>
<dbReference type="EMBL" id="SSOP01000697">
    <property type="protein sequence ID" value="KAB5587895.1"/>
    <property type="molecule type" value="Genomic_DNA"/>
</dbReference>
<proteinExistence type="predicted"/>
<sequence length="1235" mass="139801">MGPPGGPGPPGGGRGSPGGQPPQGVQPGRPNAARPFRPQPVHFDTKLKPEIIPEWDGRMSELGDWMIKINDIAAYSEFTSIQLGQQVPLRFKGRAANWFGALDFNYRRQITANWETLKLAMVIHFMDRHYLETQKAKALEAKYRQRGHEHETPEDYVIRKAKELTSFTDWTDMELMLEVMNGAPESWHVLVNPQRIPDWNTFLDEISWNQQQLMKLGHDLGGKGTSSDIQRQLDRMQSTIHRLENSQRKSSRAAVRSHQVSSKPVGWNKNLPKAPHPRRDDIVSKGKTPKDKGARGCIHCSSLNHWDKDCAYHVKKSGRKFVRTNLVETEDLDLIAAQEAYEDLCYESEEDDLINLESESEPSESEEDFHEPLKSMTVAASSEKPITEAEEPQVSLGGNANQQEATAVTVHLTKSSLVEFSFPKMPTRRSLTKKLKLAKVRSQAVKIGEEITLKWLMSRPAGTAFYGCKASIIKGWIQNQEGPKRRITFDTGSEITLINEELIGNLNPPPRIKLGQKLQLVQVTGNSTICRYVTLPLIFDTDQGIVKMNVEAYVVPKMNTPFILGTDFASQYQLSLIRNEDGTHIQFGSSGRTISVEESDSTPRIDNSGNTFLVEVSEAHILNQEKKREVKKAYQERKRDKKLPPNTSLVCMYETVTIPAQTIKMVKIKTSFKEGQAEGFLERQFGSDKEIEDFFAITDSLISCNNPKVQISNFSNFPIKLQKGRILGYMHDPVGYLTQEKELVKEEFVKVEAHAQLIKAIAQIKGKDKLSPEDELLSQSVEGGPKTSEVPDYEHVPSERLLQEMHFAEELSQPDRKKLEKVVMSNHLSFGLDGRLGSHPAKVEINLRPDTKEISLAPYGASPAKREVIDKQIDDWLRLEVIEPSKSPWGFPVIVVYRNNKPRVCIDYRRLNEVAIPDEYPLPRQTDILDALRNKNIYSTLDALAGFTQLSIKEEDKPKTAFRCHRGLFQFKRLPFGFRNGPAVFQRVMTNVLAPFLWTFALVYIDDIVIFSKNVDDHCGHLHEVLQAIHKSGITLSPSKCFIGYESLLLLGQKVSRLGLSTHKEKVDAIVQLEPPRNIPTLQTFLGMMTYFASYVPFYAWIVAPLFALLRKGKTWNWTKLEQDTFELAKQALISAPVIAYPLPERPYRLYTDACDYGLAAILQQVQPIKVKDLRGTKIYDCLKKAFDNGEQVPRLTIPASKQRDDLIGGIPGIRTVLRKLQFKLSESLHTGQEF</sequence>
<keyword evidence="2" id="KW-1133">Transmembrane helix</keyword>
<dbReference type="Pfam" id="PF00078">
    <property type="entry name" value="RVT_1"/>
    <property type="match status" value="1"/>
</dbReference>
<dbReference type="Gene3D" id="2.40.70.10">
    <property type="entry name" value="Acid Proteases"/>
    <property type="match status" value="1"/>
</dbReference>
<feature type="compositionally biased region" description="Pro residues" evidence="1">
    <location>
        <begin position="1"/>
        <end position="10"/>
    </location>
</feature>
<gene>
    <name evidence="4" type="ORF">CTheo_8663</name>
</gene>
<dbReference type="OrthoDB" id="3068303at2759"/>